<dbReference type="AlphaFoldDB" id="A0A397QAJ9"/>
<dbReference type="InterPro" id="IPR027417">
    <property type="entry name" value="P-loop_NTPase"/>
</dbReference>
<accession>A0A397QAJ9</accession>
<evidence type="ECO:0000313" key="2">
    <source>
        <dbReference type="EMBL" id="RIA56835.1"/>
    </source>
</evidence>
<dbReference type="GO" id="GO:0003688">
    <property type="term" value="F:DNA replication origin binding"/>
    <property type="evidence" value="ECO:0007669"/>
    <property type="project" value="TreeGrafter"/>
</dbReference>
<dbReference type="PANTHER" id="PTHR30050">
    <property type="entry name" value="CHROMOSOMAL REPLICATION INITIATOR PROTEIN DNAA"/>
    <property type="match status" value="1"/>
</dbReference>
<protein>
    <recommendedName>
        <fullName evidence="1">Hda lid domain-containing protein</fullName>
    </recommendedName>
</protein>
<reference evidence="2 3" key="1">
    <citation type="submission" date="2018-08" db="EMBL/GenBank/DDBJ databases">
        <title>Genomic Encyclopedia of Archaeal and Bacterial Type Strains, Phase II (KMG-II): from individual species to whole genera.</title>
        <authorList>
            <person name="Goeker M."/>
        </authorList>
    </citation>
    <scope>NUCLEOTIDE SEQUENCE [LARGE SCALE GENOMIC DNA]</scope>
    <source>
        <strain evidence="2 3">DSM 5002</strain>
    </source>
</reference>
<dbReference type="GO" id="GO:0006270">
    <property type="term" value="P:DNA replication initiation"/>
    <property type="evidence" value="ECO:0007669"/>
    <property type="project" value="TreeGrafter"/>
</dbReference>
<dbReference type="Proteomes" id="UP000266273">
    <property type="component" value="Unassembled WGS sequence"/>
</dbReference>
<evidence type="ECO:0000259" key="1">
    <source>
        <dbReference type="Pfam" id="PF22688"/>
    </source>
</evidence>
<evidence type="ECO:0000313" key="3">
    <source>
        <dbReference type="Proteomes" id="UP000266273"/>
    </source>
</evidence>
<proteinExistence type="predicted"/>
<dbReference type="GO" id="GO:0005886">
    <property type="term" value="C:plasma membrane"/>
    <property type="evidence" value="ECO:0007669"/>
    <property type="project" value="TreeGrafter"/>
</dbReference>
<keyword evidence="3" id="KW-1185">Reference proteome</keyword>
<sequence>MASQPSGKGNAQLALDLPHVPALDADDFLVSHCNAEAMRLIASWPDWSARCALIAGPAGAGKSHLVNVWRERSGARVVSAGGIEEDIVDGLEAGPLAVEDVDRLLSDERALFHLLNLSRERGFDILLTARSLPGAWPIALEDLRSRLRSLPFAEIGPPDDALLRAVLVKLFDDRQLSAPPTVIDYLLRRMERSVAAAADLVARMDKAALAERRRITPRFAARFVDAEQG</sequence>
<dbReference type="EMBL" id="QXDF01000001">
    <property type="protein sequence ID" value="RIA56835.1"/>
    <property type="molecule type" value="Genomic_DNA"/>
</dbReference>
<name>A0A397QAJ9_9HYPH</name>
<gene>
    <name evidence="2" type="ORF">BXY53_1948</name>
</gene>
<dbReference type="Pfam" id="PF22688">
    <property type="entry name" value="Hda_lid"/>
    <property type="match status" value="1"/>
</dbReference>
<feature type="domain" description="Hda lid" evidence="1">
    <location>
        <begin position="166"/>
        <end position="216"/>
    </location>
</feature>
<dbReference type="PANTHER" id="PTHR30050:SF5">
    <property type="entry name" value="DNAA REGULATORY INACTIVATOR HDA"/>
    <property type="match status" value="1"/>
</dbReference>
<dbReference type="SUPFAM" id="SSF52540">
    <property type="entry name" value="P-loop containing nucleoside triphosphate hydrolases"/>
    <property type="match status" value="1"/>
</dbReference>
<dbReference type="RefSeq" id="WP_119061592.1">
    <property type="nucleotide sequence ID" value="NZ_QXDF01000001.1"/>
</dbReference>
<dbReference type="OrthoDB" id="7390113at2"/>
<organism evidence="2 3">
    <name type="scientific">Dichotomicrobium thermohalophilum</name>
    <dbReference type="NCBI Taxonomy" id="933063"/>
    <lineage>
        <taxon>Bacteria</taxon>
        <taxon>Pseudomonadati</taxon>
        <taxon>Pseudomonadota</taxon>
        <taxon>Alphaproteobacteria</taxon>
        <taxon>Hyphomicrobiales</taxon>
        <taxon>Hyphomicrobiaceae</taxon>
        <taxon>Dichotomicrobium</taxon>
    </lineage>
</organism>
<comment type="caution">
    <text evidence="2">The sequence shown here is derived from an EMBL/GenBank/DDBJ whole genome shotgun (WGS) entry which is preliminary data.</text>
</comment>
<dbReference type="Gene3D" id="3.40.50.300">
    <property type="entry name" value="P-loop containing nucleotide triphosphate hydrolases"/>
    <property type="match status" value="1"/>
</dbReference>
<dbReference type="InterPro" id="IPR055199">
    <property type="entry name" value="Hda_lid"/>
</dbReference>
<dbReference type="Gene3D" id="1.10.8.60">
    <property type="match status" value="1"/>
</dbReference>